<reference evidence="1" key="2">
    <citation type="submission" date="2015-07" db="EMBL/GenBank/DDBJ databases">
        <title>Plasmids, circular viruses and viroids from rat gut.</title>
        <authorList>
            <person name="Jorgensen T.J."/>
            <person name="Hansen M.A."/>
            <person name="Xu Z."/>
            <person name="Tabak M.A."/>
            <person name="Sorensen S.J."/>
            <person name="Hansen L.H."/>
        </authorList>
    </citation>
    <scope>NUCLEOTIDE SEQUENCE</scope>
    <source>
        <strain evidence="1">RGFK1274</strain>
    </source>
</reference>
<dbReference type="AlphaFoldDB" id="A0A0H5Q5V7"/>
<proteinExistence type="predicted"/>
<reference evidence="1" key="1">
    <citation type="submission" date="2015-06" db="EMBL/GenBank/DDBJ databases">
        <authorList>
            <person name="Joergensen T."/>
        </authorList>
    </citation>
    <scope>NUCLEOTIDE SEQUENCE</scope>
    <source>
        <strain evidence="1">RGFK1274</strain>
    </source>
</reference>
<accession>A0A0H5Q5V7</accession>
<sequence>MNTYEGAYYSKGSLVLCFRRETGGVARFENLRVSWKDISSDDCEVWTIFLNKSRVFNESPAWHEDEPLDFD</sequence>
<dbReference type="EMBL" id="LN853844">
    <property type="protein sequence ID" value="CRY96795.1"/>
    <property type="molecule type" value="Genomic_DNA"/>
</dbReference>
<name>A0A0H5Q5V7_9ZZZZ</name>
<protein>
    <submittedName>
        <fullName evidence="1">Uncharacterized protein</fullName>
    </submittedName>
</protein>
<organism evidence="1">
    <name type="scientific">uncultured prokaryote</name>
    <dbReference type="NCBI Taxonomy" id="198431"/>
    <lineage>
        <taxon>unclassified sequences</taxon>
        <taxon>environmental samples</taxon>
    </lineage>
</organism>
<evidence type="ECO:0000313" key="1">
    <source>
        <dbReference type="EMBL" id="CRY96795.1"/>
    </source>
</evidence>